<evidence type="ECO:0000256" key="4">
    <source>
        <dbReference type="ARBA" id="ARBA00022723"/>
    </source>
</evidence>
<keyword evidence="12" id="KW-1185">Reference proteome</keyword>
<dbReference type="HAMAP" id="MF_01921">
    <property type="entry name" value="TYW1_archaea"/>
    <property type="match status" value="1"/>
</dbReference>
<comment type="subcellular location">
    <subcellularLocation>
        <location evidence="9">Cytoplasm</location>
    </subcellularLocation>
</comment>
<dbReference type="GO" id="GO:0102521">
    <property type="term" value="F:tRNA-4-demethylwyosine synthase activity"/>
    <property type="evidence" value="ECO:0007669"/>
    <property type="project" value="UniProtKB-EC"/>
</dbReference>
<feature type="binding site" evidence="9">
    <location>
        <position position="95"/>
    </location>
    <ligand>
        <name>[4Fe-4S] cluster</name>
        <dbReference type="ChEBI" id="CHEBI:49883"/>
        <label>2</label>
        <note>4Fe-4S-S-AdoMet</note>
    </ligand>
</feature>
<keyword evidence="1 9" id="KW-0004">4Fe-4S</keyword>
<dbReference type="InterPro" id="IPR058240">
    <property type="entry name" value="rSAM_sf"/>
</dbReference>
<proteinExistence type="inferred from homology"/>
<evidence type="ECO:0000256" key="2">
    <source>
        <dbReference type="ARBA" id="ARBA00022691"/>
    </source>
</evidence>
<accession>F0QX82</accession>
<gene>
    <name evidence="9" type="primary">taw1</name>
    <name evidence="11" type="ordered locus">VMUT_2175</name>
</gene>
<dbReference type="SFLD" id="SFLDS00029">
    <property type="entry name" value="Radical_SAM"/>
    <property type="match status" value="1"/>
</dbReference>
<evidence type="ECO:0000256" key="6">
    <source>
        <dbReference type="ARBA" id="ARBA00023014"/>
    </source>
</evidence>
<dbReference type="GeneID" id="10289827"/>
<dbReference type="GO" id="GO:0005737">
    <property type="term" value="C:cytoplasm"/>
    <property type="evidence" value="ECO:0007669"/>
    <property type="project" value="UniProtKB-SubCell"/>
</dbReference>
<dbReference type="NCBIfam" id="TIGR03972">
    <property type="entry name" value="rSAM_TYW1"/>
    <property type="match status" value="1"/>
</dbReference>
<feature type="binding site" evidence="9">
    <location>
        <position position="98"/>
    </location>
    <ligand>
        <name>[4Fe-4S] cluster</name>
        <dbReference type="ChEBI" id="CHEBI:49883"/>
        <label>2</label>
        <note>4Fe-4S-S-AdoMet</note>
    </ligand>
</feature>
<dbReference type="Proteomes" id="UP000007485">
    <property type="component" value="Chromosome"/>
</dbReference>
<dbReference type="EC" id="4.1.3.44" evidence="9"/>
<comment type="catalytic activity">
    <reaction evidence="8 9">
        <text>N(1)-methylguanosine(37) in tRNA(Phe) + pyruvate + S-adenosyl-L-methionine = 4-demethylwyosine(37) in tRNA(Phe) + 5'-deoxyadenosine + L-methionine + CO2 + H2O</text>
        <dbReference type="Rhea" id="RHEA:36347"/>
        <dbReference type="Rhea" id="RHEA-COMP:10164"/>
        <dbReference type="Rhea" id="RHEA-COMP:10165"/>
        <dbReference type="ChEBI" id="CHEBI:15361"/>
        <dbReference type="ChEBI" id="CHEBI:15377"/>
        <dbReference type="ChEBI" id="CHEBI:16526"/>
        <dbReference type="ChEBI" id="CHEBI:17319"/>
        <dbReference type="ChEBI" id="CHEBI:57844"/>
        <dbReference type="ChEBI" id="CHEBI:59789"/>
        <dbReference type="ChEBI" id="CHEBI:64315"/>
        <dbReference type="ChEBI" id="CHEBI:73542"/>
        <dbReference type="EC" id="4.1.3.44"/>
    </reaction>
</comment>
<feature type="domain" description="Radical SAM core" evidence="10">
    <location>
        <begin position="74"/>
        <end position="330"/>
    </location>
</feature>
<dbReference type="GO" id="GO:0046872">
    <property type="term" value="F:metal ion binding"/>
    <property type="evidence" value="ECO:0007669"/>
    <property type="project" value="UniProtKB-KW"/>
</dbReference>
<keyword evidence="5 9" id="KW-0408">Iron</keyword>
<feature type="binding site" evidence="9">
    <location>
        <position position="91"/>
    </location>
    <ligand>
        <name>[4Fe-4S] cluster</name>
        <dbReference type="ChEBI" id="CHEBI:49883"/>
        <label>2</label>
        <note>4Fe-4S-S-AdoMet</note>
    </ligand>
</feature>
<dbReference type="InterPro" id="IPR013917">
    <property type="entry name" value="tRNA_wybutosine-synth"/>
</dbReference>
<dbReference type="GO" id="GO:0051539">
    <property type="term" value="F:4 iron, 4 sulfur cluster binding"/>
    <property type="evidence" value="ECO:0007669"/>
    <property type="project" value="UniProtKB-UniRule"/>
</dbReference>
<dbReference type="InterPro" id="IPR034556">
    <property type="entry name" value="tRNA_wybutosine-synthase"/>
</dbReference>
<dbReference type="PANTHER" id="PTHR13930">
    <property type="entry name" value="S-ADENOSYL-L-METHIONINE-DEPENDENT TRNA 4-DEMETHYLWYOSINE SYNTHASE"/>
    <property type="match status" value="1"/>
</dbReference>
<dbReference type="OrthoDB" id="68499at2157"/>
<protein>
    <recommendedName>
        <fullName evidence="9">S-adenosyl-L-methionine-dependent tRNA 4-demethylwyosine synthase</fullName>
        <ecNumber evidence="9">4.1.3.44</ecNumber>
    </recommendedName>
    <alternativeName>
        <fullName evidence="9">tRNA wyosine derivatives biosynthesis protein Taw1</fullName>
    </alternativeName>
</protein>
<dbReference type="SFLD" id="SFLDF00284">
    <property type="entry name" value="tRNA_wybutosine-synthesizing"/>
    <property type="match status" value="1"/>
</dbReference>
<dbReference type="KEGG" id="vmo:VMUT_2175"/>
<keyword evidence="3 9" id="KW-0819">tRNA processing</keyword>
<evidence type="ECO:0000259" key="10">
    <source>
        <dbReference type="PROSITE" id="PS51918"/>
    </source>
</evidence>
<comment type="subunit">
    <text evidence="9">Monomer.</text>
</comment>
<feature type="binding site" evidence="9">
    <location>
        <position position="52"/>
    </location>
    <ligand>
        <name>[4Fe-4S] cluster</name>
        <dbReference type="ChEBI" id="CHEBI:49883"/>
        <label>1</label>
    </ligand>
</feature>
<comment type="cofactor">
    <cofactor evidence="9">
        <name>[4Fe-4S] cluster</name>
        <dbReference type="ChEBI" id="CHEBI:49883"/>
    </cofactor>
    <text evidence="9">Binds 2 [4Fe-4S] clusters. Binds 1 [4Fe-4S] cluster coordinated with 3 cysteines and an exchangeable S-adenosyl-L-methionine.</text>
</comment>
<dbReference type="EMBL" id="CP002529">
    <property type="protein sequence ID" value="ADY02371.1"/>
    <property type="molecule type" value="Genomic_DNA"/>
</dbReference>
<evidence type="ECO:0000256" key="1">
    <source>
        <dbReference type="ARBA" id="ARBA00022485"/>
    </source>
</evidence>
<dbReference type="SUPFAM" id="SSF102114">
    <property type="entry name" value="Radical SAM enzymes"/>
    <property type="match status" value="1"/>
</dbReference>
<dbReference type="Gene3D" id="3.20.20.70">
    <property type="entry name" value="Aldolase class I"/>
    <property type="match status" value="1"/>
</dbReference>
<dbReference type="SFLD" id="SFLDG01071">
    <property type="entry name" value="tRNA_wybutosine-synthesizing"/>
    <property type="match status" value="1"/>
</dbReference>
<keyword evidence="2 9" id="KW-0949">S-adenosyl-L-methionine</keyword>
<keyword evidence="4 9" id="KW-0479">Metal-binding</keyword>
<name>F0QX82_VULM7</name>
<dbReference type="Pfam" id="PF08608">
    <property type="entry name" value="Wyosine_form"/>
    <property type="match status" value="1"/>
</dbReference>
<comment type="similarity">
    <text evidence="9">Belongs to the TYW1 family.</text>
</comment>
<dbReference type="PROSITE" id="PS51918">
    <property type="entry name" value="RADICAL_SAM"/>
    <property type="match status" value="1"/>
</dbReference>
<dbReference type="Pfam" id="PF04055">
    <property type="entry name" value="Radical_SAM"/>
    <property type="match status" value="1"/>
</dbReference>
<dbReference type="InterPro" id="IPR007197">
    <property type="entry name" value="rSAM"/>
</dbReference>
<keyword evidence="6 9" id="KW-0411">Iron-sulfur</keyword>
<evidence type="ECO:0000256" key="3">
    <source>
        <dbReference type="ARBA" id="ARBA00022694"/>
    </source>
</evidence>
<dbReference type="InterPro" id="IPR023993">
    <property type="entry name" value="TYW1_archaea"/>
</dbReference>
<dbReference type="InterPro" id="IPR013785">
    <property type="entry name" value="Aldolase_TIM"/>
</dbReference>
<evidence type="ECO:0000256" key="9">
    <source>
        <dbReference type="HAMAP-Rule" id="MF_01921"/>
    </source>
</evidence>
<dbReference type="PANTHER" id="PTHR13930:SF0">
    <property type="entry name" value="S-ADENOSYL-L-METHIONINE-DEPENDENT TRNA 4-DEMETHYLWYOSINE SYNTHASE TYW1-RELATED"/>
    <property type="match status" value="1"/>
</dbReference>
<feature type="binding site" evidence="9">
    <location>
        <position position="65"/>
    </location>
    <ligand>
        <name>[4Fe-4S] cluster</name>
        <dbReference type="ChEBI" id="CHEBI:49883"/>
        <label>1</label>
    </ligand>
</feature>
<dbReference type="STRING" id="985053.VMUT_2175"/>
<evidence type="ECO:0000313" key="12">
    <source>
        <dbReference type="Proteomes" id="UP000007485"/>
    </source>
</evidence>
<feature type="binding site" evidence="9">
    <location>
        <position position="81"/>
    </location>
    <ligand>
        <name>[4Fe-4S] cluster</name>
        <dbReference type="ChEBI" id="CHEBI:49883"/>
        <label>1</label>
    </ligand>
</feature>
<dbReference type="eggNOG" id="arCOG04174">
    <property type="taxonomic scope" value="Archaea"/>
</dbReference>
<dbReference type="HOGENOM" id="CLU_007952_3_0_2"/>
<evidence type="ECO:0000256" key="8">
    <source>
        <dbReference type="ARBA" id="ARBA00049466"/>
    </source>
</evidence>
<evidence type="ECO:0000313" key="11">
    <source>
        <dbReference type="EMBL" id="ADY02371.1"/>
    </source>
</evidence>
<keyword evidence="9" id="KW-0963">Cytoplasm</keyword>
<evidence type="ECO:0000256" key="5">
    <source>
        <dbReference type="ARBA" id="ARBA00023004"/>
    </source>
</evidence>
<organism evidence="11 12">
    <name type="scientific">Vulcanisaeta moutnovskia (strain 768-28)</name>
    <dbReference type="NCBI Taxonomy" id="985053"/>
    <lineage>
        <taxon>Archaea</taxon>
        <taxon>Thermoproteota</taxon>
        <taxon>Thermoprotei</taxon>
        <taxon>Thermoproteales</taxon>
        <taxon>Thermoproteaceae</taxon>
        <taxon>Vulcanisaeta</taxon>
    </lineage>
</organism>
<dbReference type="CDD" id="cd01335">
    <property type="entry name" value="Radical_SAM"/>
    <property type="match status" value="1"/>
</dbReference>
<dbReference type="GO" id="GO:0008033">
    <property type="term" value="P:tRNA processing"/>
    <property type="evidence" value="ECO:0007669"/>
    <property type="project" value="UniProtKB-UniRule"/>
</dbReference>
<sequence>MERIDQVIKETLRYHVINEVNSRIRIRITDDTRAKLIKASYGIYNHSTVELCHWTKSALVKGQSCYKFKFYGAPAGGSHRCAEFSPVGMICSNRCVYCWRPTESFDSFIPSEDLVDDPEEIVQGILRERYRLLTGYFGNPKSKDRAKEALVPTHWSISLSGEPTLYPKLPQLVRYLKGLPSTKSVFIVTNGEHPEMLERMQREDALPTQLYLSCNAPNKELFYRINVPVMYREDAWERWLRSLELLSRLNTRTVIRITLIRSLNYDFKYISEFAKLMLIGNPHFIEVKSYMHLGHSTFRLKRSDMLRHEEVREWAMKLLDEINRLGGNFRHMDEDEASRIVVIQNMSRYIDRWIVRPEEQRKYSNYV</sequence>
<keyword evidence="7 9" id="KW-0456">Lyase</keyword>
<comment type="function">
    <text evidence="9">Component of the wyosine derivatives biosynthesis pathway that catalyzes the condensation of N-methylguanine with 2 carbon atoms from pyruvate to form the tricyclic 4-demethylwyosine (imG-14) on guanosine-37 of tRNA(Phe).</text>
</comment>
<reference evidence="11 12" key="1">
    <citation type="journal article" date="2011" name="J. Bacteriol.">
        <title>Complete genome sequence of 'Vulcanisaeta moutnovskia' strain 768-28, a novel member of the hyperthermophilic crenarchaeal genus vulcanisaeta.</title>
        <authorList>
            <person name="Gumerov V.M."/>
            <person name="Mardanov A.V."/>
            <person name="Beletsky A.V."/>
            <person name="Prokofeva M.I."/>
            <person name="Bonch-Osmolovskaya E.A."/>
            <person name="Ravin N.V."/>
            <person name="Skryabin K.G."/>
        </authorList>
    </citation>
    <scope>NUCLEOTIDE SEQUENCE [LARGE SCALE GENOMIC DNA]</scope>
    <source>
        <strain evidence="11 12">768-28</strain>
    </source>
</reference>
<dbReference type="AlphaFoldDB" id="F0QX82"/>
<dbReference type="RefSeq" id="WP_013605532.1">
    <property type="nucleotide sequence ID" value="NC_015151.1"/>
</dbReference>
<evidence type="ECO:0000256" key="7">
    <source>
        <dbReference type="ARBA" id="ARBA00023239"/>
    </source>
</evidence>